<dbReference type="EMBL" id="GBXM01015857">
    <property type="protein sequence ID" value="JAH92720.1"/>
    <property type="molecule type" value="Transcribed_RNA"/>
</dbReference>
<reference evidence="1" key="1">
    <citation type="submission" date="2014-11" db="EMBL/GenBank/DDBJ databases">
        <authorList>
            <person name="Amaro Gonzalez C."/>
        </authorList>
    </citation>
    <scope>NUCLEOTIDE SEQUENCE</scope>
</reference>
<protein>
    <submittedName>
        <fullName evidence="1">Uncharacterized protein</fullName>
    </submittedName>
</protein>
<sequence>MLGSHSHMPGTHRVPAVSSERLMLPLLLTGSSFPVAPFSLLFEEQSLYHREIHSRNGRVRQRN</sequence>
<reference evidence="1" key="2">
    <citation type="journal article" date="2015" name="Fish Shellfish Immunol.">
        <title>Early steps in the European eel (Anguilla anguilla)-Vibrio vulnificus interaction in the gills: Role of the RtxA13 toxin.</title>
        <authorList>
            <person name="Callol A."/>
            <person name="Pajuelo D."/>
            <person name="Ebbesson L."/>
            <person name="Teles M."/>
            <person name="MacKenzie S."/>
            <person name="Amaro C."/>
        </authorList>
    </citation>
    <scope>NUCLEOTIDE SEQUENCE</scope>
</reference>
<proteinExistence type="predicted"/>
<accession>A0A0E9WT42</accession>
<organism evidence="1">
    <name type="scientific">Anguilla anguilla</name>
    <name type="common">European freshwater eel</name>
    <name type="synonym">Muraena anguilla</name>
    <dbReference type="NCBI Taxonomy" id="7936"/>
    <lineage>
        <taxon>Eukaryota</taxon>
        <taxon>Metazoa</taxon>
        <taxon>Chordata</taxon>
        <taxon>Craniata</taxon>
        <taxon>Vertebrata</taxon>
        <taxon>Euteleostomi</taxon>
        <taxon>Actinopterygii</taxon>
        <taxon>Neopterygii</taxon>
        <taxon>Teleostei</taxon>
        <taxon>Anguilliformes</taxon>
        <taxon>Anguillidae</taxon>
        <taxon>Anguilla</taxon>
    </lineage>
</organism>
<dbReference type="AlphaFoldDB" id="A0A0E9WT42"/>
<name>A0A0E9WT42_ANGAN</name>
<evidence type="ECO:0000313" key="1">
    <source>
        <dbReference type="EMBL" id="JAH92720.1"/>
    </source>
</evidence>